<dbReference type="eggNOG" id="arCOG08590">
    <property type="taxonomic scope" value="Archaea"/>
</dbReference>
<dbReference type="STRING" id="604354.TSIB_1811"/>
<keyword evidence="2" id="KW-1185">Reference proteome</keyword>
<name>C6A5G7_THESM</name>
<dbReference type="Proteomes" id="UP000009079">
    <property type="component" value="Chromosome"/>
</dbReference>
<accession>C6A5G7</accession>
<dbReference type="EMBL" id="CP001463">
    <property type="protein sequence ID" value="ACS90862.1"/>
    <property type="molecule type" value="Genomic_DNA"/>
</dbReference>
<proteinExistence type="predicted"/>
<evidence type="ECO:0000313" key="1">
    <source>
        <dbReference type="EMBL" id="ACS90862.1"/>
    </source>
</evidence>
<protein>
    <submittedName>
        <fullName evidence="1">Uncharacterized protein</fullName>
    </submittedName>
</protein>
<organism evidence="1 2">
    <name type="scientific">Thermococcus sibiricus (strain DSM 12597 / MM 739)</name>
    <dbReference type="NCBI Taxonomy" id="604354"/>
    <lineage>
        <taxon>Archaea</taxon>
        <taxon>Methanobacteriati</taxon>
        <taxon>Methanobacteriota</taxon>
        <taxon>Thermococci</taxon>
        <taxon>Thermococcales</taxon>
        <taxon>Thermococcaceae</taxon>
        <taxon>Thermococcus</taxon>
    </lineage>
</organism>
<sequence>MMCEEMGFNAVKELSTIDGARIDLAILRENEKILAIEFENSYKWIKQRVLYNAIKVHRDGFSRLWIVYPFNNKPLRNSWVGSFIEELGVEVEVVHPKEVEEKVRDFLASLVGYDSKL</sequence>
<reference evidence="1 2" key="1">
    <citation type="journal article" date="2009" name="Appl. Environ. Microbiol.">
        <title>Metabolic versatility and indigenous origin of the archaeon Thermococcus sibiricus, isolated from a siberian oil reservoir, as revealed by genome analysis.</title>
        <authorList>
            <person name="Mardanov A.V."/>
            <person name="Ravin N.V."/>
            <person name="Svetlitchnyi V.A."/>
            <person name="Beletsky A.V."/>
            <person name="Miroshnichenko M.L."/>
            <person name="Bonch-Osmolovskaya E.A."/>
            <person name="Skryabin K.G."/>
        </authorList>
    </citation>
    <scope>NUCLEOTIDE SEQUENCE [LARGE SCALE GENOMIC DNA]</scope>
    <source>
        <strain evidence="2">DSM 12597 / MM 739</strain>
    </source>
</reference>
<gene>
    <name evidence="1" type="ordered locus">TSIB_1811</name>
</gene>
<dbReference type="AlphaFoldDB" id="C6A5G7"/>
<dbReference type="HOGENOM" id="CLU_2021621_0_0_2"/>
<dbReference type="KEGG" id="tsi:TSIB_1811"/>
<evidence type="ECO:0000313" key="2">
    <source>
        <dbReference type="Proteomes" id="UP000009079"/>
    </source>
</evidence>